<reference evidence="2 3" key="1">
    <citation type="submission" date="2017-01" db="EMBL/GenBank/DDBJ databases">
        <title>Novel large sulfur bacteria in the metagenomes of groundwater-fed chemosynthetic microbial mats in the Lake Huron basin.</title>
        <authorList>
            <person name="Sharrar A.M."/>
            <person name="Flood B.E."/>
            <person name="Bailey J.V."/>
            <person name="Jones D.S."/>
            <person name="Biddanda B."/>
            <person name="Ruberg S.A."/>
            <person name="Marcus D.N."/>
            <person name="Dick G.J."/>
        </authorList>
    </citation>
    <scope>NUCLEOTIDE SEQUENCE [LARGE SCALE GENOMIC DNA]</scope>
    <source>
        <strain evidence="2">A7</strain>
    </source>
</reference>
<dbReference type="AlphaFoldDB" id="A0A1W9KU35"/>
<dbReference type="Pfam" id="PF08668">
    <property type="entry name" value="HDOD"/>
    <property type="match status" value="1"/>
</dbReference>
<dbReference type="PANTHER" id="PTHR33525">
    <property type="match status" value="1"/>
</dbReference>
<sequence>MTLQALFDGFQALPPIPRVVQEVLARSGDDAAPDDQLAQLIAADQAISARLLQVANSARYQMPQQIRAIGQAMQLLGQVNVRTLVVSLGLISGFGQLPPTLLRPLWRFNLHTAALARQGAPAAGVDAELAYTLGLLQGMGQMVLQLQRPDGLLAPQLPALQRQALGYSDTDVSAELARRWQFPALFTQVLQAMGAPLGADLPRQVASLAALTRVSAWQAWAATQEPLTPDMLATWPLDAAQYLGLPAITTPLAITPLDILCPALHELLG</sequence>
<dbReference type="Gene3D" id="1.10.3210.10">
    <property type="entry name" value="Hypothetical protein af1432"/>
    <property type="match status" value="1"/>
</dbReference>
<dbReference type="InterPro" id="IPR052340">
    <property type="entry name" value="RNase_Y/CdgJ"/>
</dbReference>
<dbReference type="PANTHER" id="PTHR33525:SF6">
    <property type="entry name" value="HDOD DOMAIN-CONTAINING PROTEIN"/>
    <property type="match status" value="1"/>
</dbReference>
<dbReference type="SUPFAM" id="SSF109604">
    <property type="entry name" value="HD-domain/PDEase-like"/>
    <property type="match status" value="1"/>
</dbReference>
<name>A0A1W9KU35_9BURK</name>
<dbReference type="InterPro" id="IPR013976">
    <property type="entry name" value="HDOD"/>
</dbReference>
<evidence type="ECO:0000313" key="3">
    <source>
        <dbReference type="Proteomes" id="UP000192505"/>
    </source>
</evidence>
<organism evidence="2 3">
    <name type="scientific">Rhodoferax ferrireducens</name>
    <dbReference type="NCBI Taxonomy" id="192843"/>
    <lineage>
        <taxon>Bacteria</taxon>
        <taxon>Pseudomonadati</taxon>
        <taxon>Pseudomonadota</taxon>
        <taxon>Betaproteobacteria</taxon>
        <taxon>Burkholderiales</taxon>
        <taxon>Comamonadaceae</taxon>
        <taxon>Rhodoferax</taxon>
    </lineage>
</organism>
<protein>
    <recommendedName>
        <fullName evidence="1">HDOD domain-containing protein</fullName>
    </recommendedName>
</protein>
<evidence type="ECO:0000313" key="2">
    <source>
        <dbReference type="EMBL" id="OQW88006.1"/>
    </source>
</evidence>
<proteinExistence type="predicted"/>
<dbReference type="Proteomes" id="UP000192505">
    <property type="component" value="Unassembled WGS sequence"/>
</dbReference>
<dbReference type="PROSITE" id="PS51833">
    <property type="entry name" value="HDOD"/>
    <property type="match status" value="1"/>
</dbReference>
<comment type="caution">
    <text evidence="2">The sequence shown here is derived from an EMBL/GenBank/DDBJ whole genome shotgun (WGS) entry which is preliminary data.</text>
</comment>
<accession>A0A1W9KU35</accession>
<evidence type="ECO:0000259" key="1">
    <source>
        <dbReference type="PROSITE" id="PS51833"/>
    </source>
</evidence>
<dbReference type="EMBL" id="MTEI01000005">
    <property type="protein sequence ID" value="OQW88006.1"/>
    <property type="molecule type" value="Genomic_DNA"/>
</dbReference>
<feature type="domain" description="HDOD" evidence="1">
    <location>
        <begin position="13"/>
        <end position="196"/>
    </location>
</feature>
<gene>
    <name evidence="2" type="ORF">BWK72_09615</name>
</gene>